<keyword evidence="7" id="KW-1185">Reference proteome</keyword>
<evidence type="ECO:0000256" key="2">
    <source>
        <dbReference type="ARBA" id="ARBA00022692"/>
    </source>
</evidence>
<feature type="transmembrane region" description="Helical" evidence="5">
    <location>
        <begin position="164"/>
        <end position="182"/>
    </location>
</feature>
<feature type="transmembrane region" description="Helical" evidence="5">
    <location>
        <begin position="103"/>
        <end position="123"/>
    </location>
</feature>
<keyword evidence="2 5" id="KW-0812">Transmembrane</keyword>
<feature type="transmembrane region" description="Helical" evidence="5">
    <location>
        <begin position="74"/>
        <end position="97"/>
    </location>
</feature>
<dbReference type="PANTHER" id="PTHR43424:SF1">
    <property type="entry name" value="LOCUS PUTATIVE PROTEIN 1-RELATED"/>
    <property type="match status" value="1"/>
</dbReference>
<dbReference type="Proteomes" id="UP000281691">
    <property type="component" value="Unassembled WGS sequence"/>
</dbReference>
<dbReference type="PANTHER" id="PTHR43424">
    <property type="entry name" value="LOCUS PUTATIVE PROTEIN 1-RELATED"/>
    <property type="match status" value="1"/>
</dbReference>
<evidence type="ECO:0000256" key="5">
    <source>
        <dbReference type="SAM" id="Phobius"/>
    </source>
</evidence>
<dbReference type="AlphaFoldDB" id="A0A3N4VY81"/>
<evidence type="ECO:0000313" key="7">
    <source>
        <dbReference type="Proteomes" id="UP000281691"/>
    </source>
</evidence>
<dbReference type="OrthoDB" id="9815248at2"/>
<dbReference type="EMBL" id="RKQP01000001">
    <property type="protein sequence ID" value="RPE86303.1"/>
    <property type="molecule type" value="Genomic_DNA"/>
</dbReference>
<evidence type="ECO:0000313" key="6">
    <source>
        <dbReference type="EMBL" id="RPE86303.1"/>
    </source>
</evidence>
<dbReference type="RefSeq" id="WP_124210844.1">
    <property type="nucleotide sequence ID" value="NZ_CP016615.1"/>
</dbReference>
<feature type="transmembrane region" description="Helical" evidence="5">
    <location>
        <begin position="198"/>
        <end position="219"/>
    </location>
</feature>
<evidence type="ECO:0000256" key="3">
    <source>
        <dbReference type="ARBA" id="ARBA00022989"/>
    </source>
</evidence>
<feature type="transmembrane region" description="Helical" evidence="5">
    <location>
        <begin position="282"/>
        <end position="300"/>
    </location>
</feature>
<feature type="transmembrane region" description="Helical" evidence="5">
    <location>
        <begin position="320"/>
        <end position="341"/>
    </location>
</feature>
<comment type="caution">
    <text evidence="6">The sequence shown here is derived from an EMBL/GenBank/DDBJ whole genome shotgun (WGS) entry which is preliminary data.</text>
</comment>
<dbReference type="InterPro" id="IPR052556">
    <property type="entry name" value="PolySynth_Transporter"/>
</dbReference>
<keyword evidence="4 5" id="KW-0472">Membrane</keyword>
<proteinExistence type="predicted"/>
<feature type="transmembrane region" description="Helical" evidence="5">
    <location>
        <begin position="135"/>
        <end position="152"/>
    </location>
</feature>
<name>A0A3N4VY81_9PAST</name>
<feature type="transmembrane region" description="Helical" evidence="5">
    <location>
        <begin position="239"/>
        <end position="261"/>
    </location>
</feature>
<sequence length="401" mass="45631">MKAIKDSFIYLIGELISRSMPFLLLPYLSRKLGVEGFGELSYYQTFSVLFFIIVSLSQEGAITRYFYTYGKRSLNLALSVGYAYTLFSSLIIFIGCWIAQSEILFYLAVSAMLQSFLGVQLSIRQCQKQPISYTIIQFSSSLFSVLFTILLLEIYTTELVEKRILAILLSNLATFLIAYGFYSKKNKTKHYSIRQYKLALSYILGFGVPLILHNASLFLKGQLDRIFIFHQFNQSDLGLYAMGAQISAILMIILQAINKAAIPYFFEGLKQKRITISQVHKWTILSLLIMPIPTLVMLAIPESFIVWLLGTQFIGTKHYIILFLFSTGAIIPYFILVNYLFYYGKNKLISICSIISTFIYVLSLIGLTFTKIEYVPFASIIGSLSILPILFIMTKKVGNNK</sequence>
<feature type="transmembrane region" description="Helical" evidence="5">
    <location>
        <begin position="374"/>
        <end position="393"/>
    </location>
</feature>
<evidence type="ECO:0000256" key="4">
    <source>
        <dbReference type="ARBA" id="ARBA00023136"/>
    </source>
</evidence>
<dbReference type="InterPro" id="IPR002797">
    <property type="entry name" value="Polysacc_synth"/>
</dbReference>
<dbReference type="GO" id="GO:0016020">
    <property type="term" value="C:membrane"/>
    <property type="evidence" value="ECO:0007669"/>
    <property type="project" value="UniProtKB-SubCell"/>
</dbReference>
<accession>A0A3N4VY81</accession>
<organism evidence="6 7">
    <name type="scientific">Vespertiliibacter pulmonis</name>
    <dbReference type="NCBI Taxonomy" id="1443036"/>
    <lineage>
        <taxon>Bacteria</taxon>
        <taxon>Pseudomonadati</taxon>
        <taxon>Pseudomonadota</taxon>
        <taxon>Gammaproteobacteria</taxon>
        <taxon>Pasteurellales</taxon>
        <taxon>Pasteurellaceae</taxon>
        <taxon>Vespertiliibacter</taxon>
    </lineage>
</organism>
<dbReference type="Pfam" id="PF01943">
    <property type="entry name" value="Polysacc_synt"/>
    <property type="match status" value="1"/>
</dbReference>
<comment type="subcellular location">
    <subcellularLocation>
        <location evidence="1">Membrane</location>
        <topology evidence="1">Multi-pass membrane protein</topology>
    </subcellularLocation>
</comment>
<feature type="transmembrane region" description="Helical" evidence="5">
    <location>
        <begin position="348"/>
        <end position="368"/>
    </location>
</feature>
<feature type="transmembrane region" description="Helical" evidence="5">
    <location>
        <begin position="40"/>
        <end position="62"/>
    </location>
</feature>
<reference evidence="6 7" key="1">
    <citation type="submission" date="2018-11" db="EMBL/GenBank/DDBJ databases">
        <title>Genomic Encyclopedia of Type Strains, Phase IV (KMG-IV): sequencing the most valuable type-strain genomes for metagenomic binning, comparative biology and taxonomic classification.</title>
        <authorList>
            <person name="Goeker M."/>
        </authorList>
    </citation>
    <scope>NUCLEOTIDE SEQUENCE [LARGE SCALE GENOMIC DNA]</scope>
    <source>
        <strain evidence="6 7">DSM 27238</strain>
    </source>
</reference>
<feature type="transmembrane region" description="Helical" evidence="5">
    <location>
        <begin position="7"/>
        <end position="28"/>
    </location>
</feature>
<protein>
    <submittedName>
        <fullName evidence="6">O-antigen/teichoic acid export membrane protein</fullName>
    </submittedName>
</protein>
<gene>
    <name evidence="6" type="ORF">EDC46_0699</name>
</gene>
<keyword evidence="3 5" id="KW-1133">Transmembrane helix</keyword>
<evidence type="ECO:0000256" key="1">
    <source>
        <dbReference type="ARBA" id="ARBA00004141"/>
    </source>
</evidence>